<dbReference type="AlphaFoldDB" id="M0NWE6"/>
<sequence>MKRRHAILLLGGASSGAMSVGTGAFSSVEADRGVEVNVVEDEHAYLGLKDLTANEGEDDEIVEGGTETELVRITNKFANRLSLTITLEDRGEVIERIAIGDSLETGDEKRIDLIPGEKAFVAVTCETEKTKSTSVTLIFVGDAGGATVNKTRTFEFRCTAAEEDDVGTQVIFLNNGKVKIETESGDGIDARAYIRGPGKSGKGSIESTESDERPTGEELRPKDFGWGKNGVEIVGIGVDGVGVFTRDQAGEDGVASEIAASSAEEAFGDDFVGSD</sequence>
<keyword evidence="3" id="KW-1185">Reference proteome</keyword>
<comment type="caution">
    <text evidence="2">The sequence shown here is derived from an EMBL/GenBank/DDBJ whole genome shotgun (WGS) entry which is preliminary data.</text>
</comment>
<organism evidence="2 3">
    <name type="scientific">Halorubrum kocurii JCM 14978</name>
    <dbReference type="NCBI Taxonomy" id="1230456"/>
    <lineage>
        <taxon>Archaea</taxon>
        <taxon>Methanobacteriati</taxon>
        <taxon>Methanobacteriota</taxon>
        <taxon>Stenosarchaea group</taxon>
        <taxon>Halobacteria</taxon>
        <taxon>Halobacteriales</taxon>
        <taxon>Haloferacaceae</taxon>
        <taxon>Halorubrum</taxon>
    </lineage>
</organism>
<feature type="region of interest" description="Disordered" evidence="1">
    <location>
        <begin position="195"/>
        <end position="224"/>
    </location>
</feature>
<evidence type="ECO:0000313" key="2">
    <source>
        <dbReference type="EMBL" id="EMA61559.1"/>
    </source>
</evidence>
<dbReference type="PATRIC" id="fig|1230456.3.peg.2347"/>
<name>M0NWE6_9EURY</name>
<reference evidence="2 3" key="1">
    <citation type="journal article" date="2014" name="PLoS Genet.">
        <title>Phylogenetically driven sequencing of extremely halophilic archaea reveals strategies for static and dynamic osmo-response.</title>
        <authorList>
            <person name="Becker E.A."/>
            <person name="Seitzer P.M."/>
            <person name="Tritt A."/>
            <person name="Larsen D."/>
            <person name="Krusor M."/>
            <person name="Yao A.I."/>
            <person name="Wu D."/>
            <person name="Madern D."/>
            <person name="Eisen J.A."/>
            <person name="Darling A.E."/>
            <person name="Facciotti M.T."/>
        </authorList>
    </citation>
    <scope>NUCLEOTIDE SEQUENCE [LARGE SCALE GENOMIC DNA]</scope>
    <source>
        <strain evidence="2 3">JCM 14978</strain>
    </source>
</reference>
<dbReference type="EMBL" id="AOJH01000072">
    <property type="protein sequence ID" value="EMA61559.1"/>
    <property type="molecule type" value="Genomic_DNA"/>
</dbReference>
<feature type="compositionally biased region" description="Basic and acidic residues" evidence="1">
    <location>
        <begin position="210"/>
        <end position="224"/>
    </location>
</feature>
<gene>
    <name evidence="2" type="ORF">C468_11830</name>
</gene>
<evidence type="ECO:0000313" key="3">
    <source>
        <dbReference type="Proteomes" id="UP000011546"/>
    </source>
</evidence>
<dbReference type="Proteomes" id="UP000011546">
    <property type="component" value="Unassembled WGS sequence"/>
</dbReference>
<dbReference type="STRING" id="1230456.C468_11830"/>
<accession>M0NWE6</accession>
<evidence type="ECO:0000256" key="1">
    <source>
        <dbReference type="SAM" id="MobiDB-lite"/>
    </source>
</evidence>
<proteinExistence type="predicted"/>
<protein>
    <submittedName>
        <fullName evidence="2">Uncharacterized protein</fullName>
    </submittedName>
</protein>